<dbReference type="InterPro" id="IPR027417">
    <property type="entry name" value="P-loop_NTPase"/>
</dbReference>
<dbReference type="Proteomes" id="UP000034883">
    <property type="component" value="Chromosome"/>
</dbReference>
<dbReference type="SUPFAM" id="SSF48452">
    <property type="entry name" value="TPR-like"/>
    <property type="match status" value="2"/>
</dbReference>
<dbReference type="SMART" id="SM00028">
    <property type="entry name" value="TPR"/>
    <property type="match status" value="4"/>
</dbReference>
<dbReference type="InterPro" id="IPR049945">
    <property type="entry name" value="AAA_22"/>
</dbReference>
<dbReference type="PANTHER" id="PTHR47691">
    <property type="entry name" value="REGULATOR-RELATED"/>
    <property type="match status" value="1"/>
</dbReference>
<organism evidence="3 4">
    <name type="scientific">Sandaracinus amylolyticus</name>
    <dbReference type="NCBI Taxonomy" id="927083"/>
    <lineage>
        <taxon>Bacteria</taxon>
        <taxon>Pseudomonadati</taxon>
        <taxon>Myxococcota</taxon>
        <taxon>Polyangia</taxon>
        <taxon>Polyangiales</taxon>
        <taxon>Sandaracinaceae</taxon>
        <taxon>Sandaracinus</taxon>
    </lineage>
</organism>
<evidence type="ECO:0000259" key="2">
    <source>
        <dbReference type="Pfam" id="PF13401"/>
    </source>
</evidence>
<dbReference type="InterPro" id="IPR011990">
    <property type="entry name" value="TPR-like_helical_dom_sf"/>
</dbReference>
<proteinExistence type="predicted"/>
<dbReference type="GO" id="GO:0016887">
    <property type="term" value="F:ATP hydrolysis activity"/>
    <property type="evidence" value="ECO:0007669"/>
    <property type="project" value="InterPro"/>
</dbReference>
<dbReference type="InterPro" id="IPR019734">
    <property type="entry name" value="TPR_rpt"/>
</dbReference>
<dbReference type="Pfam" id="PF13401">
    <property type="entry name" value="AAA_22"/>
    <property type="match status" value="1"/>
</dbReference>
<dbReference type="PROSITE" id="PS50005">
    <property type="entry name" value="TPR"/>
    <property type="match status" value="1"/>
</dbReference>
<dbReference type="STRING" id="927083.DB32_006594"/>
<dbReference type="KEGG" id="samy:DB32_006594"/>
<keyword evidence="1" id="KW-0802">TPR repeat</keyword>
<name>A0A0F6YL46_9BACT</name>
<evidence type="ECO:0000313" key="4">
    <source>
        <dbReference type="Proteomes" id="UP000034883"/>
    </source>
</evidence>
<reference evidence="3 4" key="1">
    <citation type="submission" date="2015-03" db="EMBL/GenBank/DDBJ databases">
        <title>Genome assembly of Sandaracinus amylolyticus DSM 53668.</title>
        <authorList>
            <person name="Sharma G."/>
            <person name="Subramanian S."/>
        </authorList>
    </citation>
    <scope>NUCLEOTIDE SEQUENCE [LARGE SCALE GENOMIC DNA]</scope>
    <source>
        <strain evidence="3 4">DSM 53668</strain>
    </source>
</reference>
<dbReference type="AlphaFoldDB" id="A0A0F6YL46"/>
<feature type="domain" description="ORC1/DEAH AAA+ ATPase" evidence="2">
    <location>
        <begin position="27"/>
        <end position="122"/>
    </location>
</feature>
<accession>A0A0F6YL46</accession>
<sequence>MRVTGPLVELVGRDVERALLDASVRDGGRRLVTIRGVAGVGKTCLVRHHAASQPRAVLCDVTRAADTRDLCAAVARELGVGASIGVSRLGEVLARRGTISLVLDGAERIVDRLTRTLGAWLDAAPALRILVTSQVRLELPGERVIVLEPLAPHDAATLFRARAHDARGRALPDDPDTERAIAAIVRALDGIPSDLERIAARTVALTPVELATRLDELADVRALDRAWSLASPEAHRALEACALFEGELTLAAADAIRSGWSSSAITLQELCDRSLVRARDHADGTSYALYASVRRGARARLASRRGAARVRARFEEGVLALASSADADLDAPGAVAALARHRGDLERIAREACDAETRARAVLPLASLAALQGGIEDTWALLDAALAGSLEDTLHARLRHARARLARRMGRPRDALADFEAASALAGTSDLAPRIATDWAGLMRHLGRRDEARALYQRALDAYAARGDARGRGRTLSSLATMTHEHGDLEGARVLYEEAVAALVATNDRLALAMARQNLGLLEQESGDLDAAEQTFRRALDAHRALGNRRFEAISELDLACLELERGRPRDALDGLARAQAIARASGDRREVGLAAATSGACHAMAGALAAAERAFAIARRELRDVDEPALRLALEVHELHGDLAEADRARIARDARRSAELLASIDARIDEAERARATGDEVRFALRVLRAERARWVARARSATVARDGTWFTPPGHAPVSLAPRPVLASILRALVAQHLRRADVPLANEAVVRAGWPAERTLTRASRNRLHVAIATLRKLGLDAHLVSQGEGYLLERVAVHDPALE</sequence>
<dbReference type="SUPFAM" id="SSF52540">
    <property type="entry name" value="P-loop containing nucleoside triphosphate hydrolases"/>
    <property type="match status" value="1"/>
</dbReference>
<dbReference type="Gene3D" id="1.25.40.10">
    <property type="entry name" value="Tetratricopeptide repeat domain"/>
    <property type="match status" value="2"/>
</dbReference>
<dbReference type="Pfam" id="PF13424">
    <property type="entry name" value="TPR_12"/>
    <property type="match status" value="2"/>
</dbReference>
<dbReference type="EMBL" id="CP011125">
    <property type="protein sequence ID" value="AKF09445.1"/>
    <property type="molecule type" value="Genomic_DNA"/>
</dbReference>
<gene>
    <name evidence="3" type="ORF">DB32_006594</name>
</gene>
<evidence type="ECO:0000256" key="1">
    <source>
        <dbReference type="PROSITE-ProRule" id="PRU00339"/>
    </source>
</evidence>
<evidence type="ECO:0000313" key="3">
    <source>
        <dbReference type="EMBL" id="AKF09445.1"/>
    </source>
</evidence>
<feature type="repeat" description="TPR" evidence="1">
    <location>
        <begin position="513"/>
        <end position="546"/>
    </location>
</feature>
<protein>
    <submittedName>
        <fullName evidence="3">Transcriptional regulator, LuxR family protein</fullName>
    </submittedName>
</protein>
<keyword evidence="4" id="KW-1185">Reference proteome</keyword>
<dbReference type="Gene3D" id="3.40.50.300">
    <property type="entry name" value="P-loop containing nucleotide triphosphate hydrolases"/>
    <property type="match status" value="1"/>
</dbReference>
<dbReference type="PANTHER" id="PTHR47691:SF3">
    <property type="entry name" value="HTH-TYPE TRANSCRIPTIONAL REGULATOR RV0890C-RELATED"/>
    <property type="match status" value="1"/>
</dbReference>